<evidence type="ECO:0000256" key="5">
    <source>
        <dbReference type="ARBA" id="ARBA00022777"/>
    </source>
</evidence>
<evidence type="ECO:0000259" key="9">
    <source>
        <dbReference type="PROSITE" id="PS50011"/>
    </source>
</evidence>
<evidence type="ECO:0000256" key="2">
    <source>
        <dbReference type="ARBA" id="ARBA00022527"/>
    </source>
</evidence>
<evidence type="ECO:0000256" key="7">
    <source>
        <dbReference type="PROSITE-ProRule" id="PRU10141"/>
    </source>
</evidence>
<dbReference type="Proteomes" id="UP000243515">
    <property type="component" value="Unassembled WGS sequence"/>
</dbReference>
<reference evidence="10 11" key="1">
    <citation type="journal article" date="2015" name="Environ. Microbiol.">
        <title>Metagenome sequence of Elaphomyces granulatus from sporocarp tissue reveals Ascomycota ectomycorrhizal fingerprints of genome expansion and a Proteobacteria-rich microbiome.</title>
        <authorList>
            <person name="Quandt C.A."/>
            <person name="Kohler A."/>
            <person name="Hesse C.N."/>
            <person name="Sharpton T.J."/>
            <person name="Martin F."/>
            <person name="Spatafora J.W."/>
        </authorList>
    </citation>
    <scope>NUCLEOTIDE SEQUENCE [LARGE SCALE GENOMIC DNA]</scope>
    <source>
        <strain evidence="10 11">OSC145934</strain>
    </source>
</reference>
<comment type="similarity">
    <text evidence="1">Belongs to the protein kinase superfamily. CAMK Ser/Thr protein kinase family. NIM1 subfamily.</text>
</comment>
<keyword evidence="4 7" id="KW-0547">Nucleotide-binding</keyword>
<dbReference type="Gene3D" id="1.10.510.10">
    <property type="entry name" value="Transferase(Phosphotransferase) domain 1"/>
    <property type="match status" value="1"/>
</dbReference>
<proteinExistence type="inferred from homology"/>
<dbReference type="InterPro" id="IPR011009">
    <property type="entry name" value="Kinase-like_dom_sf"/>
</dbReference>
<comment type="caution">
    <text evidence="10">The sequence shown here is derived from an EMBL/GenBank/DDBJ whole genome shotgun (WGS) entry which is preliminary data.</text>
</comment>
<dbReference type="InterPro" id="IPR008271">
    <property type="entry name" value="Ser/Thr_kinase_AS"/>
</dbReference>
<keyword evidence="3" id="KW-0808">Transferase</keyword>
<dbReference type="FunFam" id="1.10.510.10:FF:000571">
    <property type="entry name" value="Maternal embryonic leucine zipper kinase"/>
    <property type="match status" value="1"/>
</dbReference>
<dbReference type="GO" id="GO:0005524">
    <property type="term" value="F:ATP binding"/>
    <property type="evidence" value="ECO:0007669"/>
    <property type="project" value="UniProtKB-UniRule"/>
</dbReference>
<dbReference type="PROSITE" id="PS00107">
    <property type="entry name" value="PROTEIN_KINASE_ATP"/>
    <property type="match status" value="1"/>
</dbReference>
<dbReference type="AlphaFoldDB" id="A0A232LZ31"/>
<evidence type="ECO:0000256" key="4">
    <source>
        <dbReference type="ARBA" id="ARBA00022741"/>
    </source>
</evidence>
<feature type="binding site" evidence="7">
    <location>
        <position position="45"/>
    </location>
    <ligand>
        <name>ATP</name>
        <dbReference type="ChEBI" id="CHEBI:30616"/>
    </ligand>
</feature>
<dbReference type="PROSITE" id="PS00108">
    <property type="entry name" value="PROTEIN_KINASE_ST"/>
    <property type="match status" value="1"/>
</dbReference>
<dbReference type="Pfam" id="PF00069">
    <property type="entry name" value="Pkinase"/>
    <property type="match status" value="1"/>
</dbReference>
<dbReference type="PANTHER" id="PTHR24346:SF82">
    <property type="entry name" value="KP78A-RELATED"/>
    <property type="match status" value="1"/>
</dbReference>
<evidence type="ECO:0000313" key="10">
    <source>
        <dbReference type="EMBL" id="OXV09356.1"/>
    </source>
</evidence>
<evidence type="ECO:0000256" key="6">
    <source>
        <dbReference type="ARBA" id="ARBA00022840"/>
    </source>
</evidence>
<name>A0A232LZ31_9EURO</name>
<organism evidence="10 11">
    <name type="scientific">Elaphomyces granulatus</name>
    <dbReference type="NCBI Taxonomy" id="519963"/>
    <lineage>
        <taxon>Eukaryota</taxon>
        <taxon>Fungi</taxon>
        <taxon>Dikarya</taxon>
        <taxon>Ascomycota</taxon>
        <taxon>Pezizomycotina</taxon>
        <taxon>Eurotiomycetes</taxon>
        <taxon>Eurotiomycetidae</taxon>
        <taxon>Eurotiales</taxon>
        <taxon>Elaphomycetaceae</taxon>
        <taxon>Elaphomyces</taxon>
    </lineage>
</organism>
<dbReference type="OrthoDB" id="1928777at2759"/>
<feature type="domain" description="Protein kinase" evidence="9">
    <location>
        <begin position="16"/>
        <end position="244"/>
    </location>
</feature>
<accession>A0A232LZ31</accession>
<keyword evidence="11" id="KW-1185">Reference proteome</keyword>
<dbReference type="GO" id="GO:0004674">
    <property type="term" value="F:protein serine/threonine kinase activity"/>
    <property type="evidence" value="ECO:0007669"/>
    <property type="project" value="UniProtKB-KW"/>
</dbReference>
<dbReference type="GO" id="GO:0000226">
    <property type="term" value="P:microtubule cytoskeleton organization"/>
    <property type="evidence" value="ECO:0007669"/>
    <property type="project" value="TreeGrafter"/>
</dbReference>
<keyword evidence="2 8" id="KW-0723">Serine/threonine-protein kinase</keyword>
<dbReference type="GO" id="GO:0005737">
    <property type="term" value="C:cytoplasm"/>
    <property type="evidence" value="ECO:0007669"/>
    <property type="project" value="TreeGrafter"/>
</dbReference>
<protein>
    <recommendedName>
        <fullName evidence="9">Protein kinase domain-containing protein</fullName>
    </recommendedName>
</protein>
<keyword evidence="6 7" id="KW-0067">ATP-binding</keyword>
<dbReference type="SUPFAM" id="SSF56112">
    <property type="entry name" value="Protein kinase-like (PK-like)"/>
    <property type="match status" value="1"/>
</dbReference>
<dbReference type="InterPro" id="IPR017441">
    <property type="entry name" value="Protein_kinase_ATP_BS"/>
</dbReference>
<evidence type="ECO:0000256" key="8">
    <source>
        <dbReference type="RuleBase" id="RU000304"/>
    </source>
</evidence>
<evidence type="ECO:0000256" key="1">
    <source>
        <dbReference type="ARBA" id="ARBA00010791"/>
    </source>
</evidence>
<evidence type="ECO:0000313" key="11">
    <source>
        <dbReference type="Proteomes" id="UP000243515"/>
    </source>
</evidence>
<dbReference type="EMBL" id="NPHW01003581">
    <property type="protein sequence ID" value="OXV09356.1"/>
    <property type="molecule type" value="Genomic_DNA"/>
</dbReference>
<gene>
    <name evidence="10" type="ORF">Egran_02875</name>
</gene>
<dbReference type="SMART" id="SM00220">
    <property type="entry name" value="S_TKc"/>
    <property type="match status" value="1"/>
</dbReference>
<dbReference type="PANTHER" id="PTHR24346">
    <property type="entry name" value="MAP/MICROTUBULE AFFINITY-REGULATING KINASE"/>
    <property type="match status" value="1"/>
</dbReference>
<keyword evidence="5" id="KW-0418">Kinase</keyword>
<dbReference type="GO" id="GO:0035556">
    <property type="term" value="P:intracellular signal transduction"/>
    <property type="evidence" value="ECO:0007669"/>
    <property type="project" value="TreeGrafter"/>
</dbReference>
<dbReference type="InterPro" id="IPR000719">
    <property type="entry name" value="Prot_kinase_dom"/>
</dbReference>
<dbReference type="PROSITE" id="PS50011">
    <property type="entry name" value="PROTEIN_KINASE_DOM"/>
    <property type="match status" value="1"/>
</dbReference>
<sequence length="483" mass="54632">MTSESQPTISTSSVTWILGKAIGTGASGKVRLACKKGGTEQVAIKIVPREAMDSDKRTAHEIAITKLLRHPFICGIQDVVRTNSHWYILLEYANGRSVLDYVITHGRLRERQARKISRQIASALDYCHRNSIVHRDIKMENILISKTGDIKITDFWLSSLYTPGEHMNTFCGSSYFPAPELLEARPYFGPQVDVWNSRTRSRAFWNSLHEKIKRGVIKFPVRLSVATDPKRRPSLPSITNHCWMKKGYPGPPENFLPCREPLSLPLDQDVIDTMTGLDFGSPEEINIQLTRIVESEGYRSAVHAFRTRRDCTLLVSSKDRGKKVFCSTGINLYRSRKSRTGGAKLDTPNVETLTSCRDPFDAFHPLISLYYLAREKKWRQKQLSTINATSLPTDGLLYGRAHEEGKVLGNTNTVEIRIDELASAAVNEPIPNLLTKEGQFLRDFTPEAAKPLIVQPWRTAEAALCESRARKNLPRHKLRFEES</sequence>
<evidence type="ECO:0000256" key="3">
    <source>
        <dbReference type="ARBA" id="ARBA00022679"/>
    </source>
</evidence>